<proteinExistence type="predicted"/>
<organism evidence="1 2">
    <name type="scientific">Alcaligenes xylosoxydans xylosoxydans</name>
    <name type="common">Achromobacter xylosoxidans</name>
    <dbReference type="NCBI Taxonomy" id="85698"/>
    <lineage>
        <taxon>Bacteria</taxon>
        <taxon>Pseudomonadati</taxon>
        <taxon>Pseudomonadota</taxon>
        <taxon>Betaproteobacteria</taxon>
        <taxon>Burkholderiales</taxon>
        <taxon>Alcaligenaceae</taxon>
        <taxon>Achromobacter</taxon>
    </lineage>
</organism>
<evidence type="ECO:0008006" key="3">
    <source>
        <dbReference type="Google" id="ProtNLM"/>
    </source>
</evidence>
<dbReference type="SUPFAM" id="SSF52047">
    <property type="entry name" value="RNI-like"/>
    <property type="match status" value="1"/>
</dbReference>
<accession>A0A0X8NUR6</accession>
<reference evidence="2" key="1">
    <citation type="submission" date="2015-12" db="EMBL/GenBank/DDBJ databases">
        <title>FDA dAtabase for Regulatory Grade micrObial Sequences (FDA-ARGOS): Supporting development and validation of Infectious Disease Dx tests.</title>
        <authorList>
            <person name="Case J."/>
            <person name="Tallon L."/>
            <person name="Sadzewicz L."/>
            <person name="Sengamalay N."/>
            <person name="Ott S."/>
            <person name="Godinez A."/>
            <person name="Nagaraj S."/>
            <person name="Nadendla S."/>
            <person name="Sichtig H."/>
        </authorList>
    </citation>
    <scope>NUCLEOTIDE SEQUENCE [LARGE SCALE GENOMIC DNA]</scope>
    <source>
        <strain evidence="2">FDAARGOS_147</strain>
    </source>
</reference>
<gene>
    <name evidence="1" type="ORF">AL504_00905</name>
</gene>
<dbReference type="Proteomes" id="UP000060602">
    <property type="component" value="Chromosome"/>
</dbReference>
<protein>
    <recommendedName>
        <fullName evidence="3">Leucine Rich repeats (2 copies)</fullName>
    </recommendedName>
</protein>
<name>A0A0X8NUR6_ALCXX</name>
<dbReference type="Gene3D" id="3.80.10.10">
    <property type="entry name" value="Ribonuclease Inhibitor"/>
    <property type="match status" value="1"/>
</dbReference>
<dbReference type="EMBL" id="CP014060">
    <property type="protein sequence ID" value="AMG34744.1"/>
    <property type="molecule type" value="Genomic_DNA"/>
</dbReference>
<evidence type="ECO:0000313" key="2">
    <source>
        <dbReference type="Proteomes" id="UP000060602"/>
    </source>
</evidence>
<dbReference type="AlphaFoldDB" id="A0A0X8NUR6"/>
<sequence>MSPVPFSTPQPGRDKRWLLMHSRQAAQAHGSDQVLFHDAPPNAATLATIEYVHLWAPPLDPVEAVPALIAQLPSLTHLSIGPGNIQASVVKHLRADMLPASLRHLSIFDCPGSYTWSAGPMPRLESLEVNVPMRFKAEDFPALRSLSILPDKQGKLLDQALHLPLLAELNLFNVPFDATLFDRIAALPLVSLGLMSGRSLQTLAGIERLSGLRSLRLKNQGVLETIRPIAALPALESLNIQYCKKIADIDVLEELSGLQDLTLVGCGNIGLGGLEAKLRARLQRSNIAATT</sequence>
<dbReference type="RefSeq" id="WP_061070846.1">
    <property type="nucleotide sequence ID" value="NZ_CP014060.2"/>
</dbReference>
<dbReference type="InterPro" id="IPR032675">
    <property type="entry name" value="LRR_dom_sf"/>
</dbReference>
<evidence type="ECO:0000313" key="1">
    <source>
        <dbReference type="EMBL" id="AMG34744.1"/>
    </source>
</evidence>